<dbReference type="SUPFAM" id="SSF52540">
    <property type="entry name" value="P-loop containing nucleoside triphosphate hydrolases"/>
    <property type="match status" value="1"/>
</dbReference>
<dbReference type="GO" id="GO:0046872">
    <property type="term" value="F:metal ion binding"/>
    <property type="evidence" value="ECO:0007669"/>
    <property type="project" value="UniProtKB-KW"/>
</dbReference>
<evidence type="ECO:0000256" key="6">
    <source>
        <dbReference type="ARBA" id="ARBA00023242"/>
    </source>
</evidence>
<dbReference type="PANTHER" id="PTHR10763:SF23">
    <property type="entry name" value="ORIGIN RECOGNITION COMPLEX SUBUNIT 1"/>
    <property type="match status" value="1"/>
</dbReference>
<feature type="compositionally biased region" description="Basic and acidic residues" evidence="7">
    <location>
        <begin position="861"/>
        <end position="872"/>
    </location>
</feature>
<feature type="region of interest" description="Disordered" evidence="7">
    <location>
        <begin position="462"/>
        <end position="481"/>
    </location>
</feature>
<feature type="compositionally biased region" description="Polar residues" evidence="7">
    <location>
        <begin position="712"/>
        <end position="728"/>
    </location>
</feature>
<dbReference type="Pfam" id="PF09079">
    <property type="entry name" value="WHD_Cdc6"/>
    <property type="match status" value="1"/>
</dbReference>
<dbReference type="PANTHER" id="PTHR10763">
    <property type="entry name" value="CELL DIVISION CONTROL PROTEIN 6-RELATED"/>
    <property type="match status" value="1"/>
</dbReference>
<comment type="similarity">
    <text evidence="2">Belongs to the ORC1 family.</text>
</comment>
<dbReference type="InterPro" id="IPR041083">
    <property type="entry name" value="AAA_lid_10"/>
</dbReference>
<name>A0AA39IIN2_9BILA</name>
<keyword evidence="4" id="KW-0479">Metal-binding</keyword>
<feature type="region of interest" description="Disordered" evidence="7">
    <location>
        <begin position="522"/>
        <end position="557"/>
    </location>
</feature>
<dbReference type="SMART" id="SM00382">
    <property type="entry name" value="AAA"/>
    <property type="match status" value="1"/>
</dbReference>
<dbReference type="InterPro" id="IPR027417">
    <property type="entry name" value="P-loop_NTPase"/>
</dbReference>
<comment type="caution">
    <text evidence="9">The sequence shown here is derived from an EMBL/GenBank/DDBJ whole genome shotgun (WGS) entry which is preliminary data.</text>
</comment>
<evidence type="ECO:0000256" key="1">
    <source>
        <dbReference type="ARBA" id="ARBA00004123"/>
    </source>
</evidence>
<evidence type="ECO:0000256" key="5">
    <source>
        <dbReference type="ARBA" id="ARBA00023125"/>
    </source>
</evidence>
<keyword evidence="10" id="KW-1185">Reference proteome</keyword>
<proteinExistence type="inferred from homology"/>
<feature type="compositionally biased region" description="Polar residues" evidence="7">
    <location>
        <begin position="8"/>
        <end position="27"/>
    </location>
</feature>
<dbReference type="GO" id="GO:0003688">
    <property type="term" value="F:DNA replication origin binding"/>
    <property type="evidence" value="ECO:0007669"/>
    <property type="project" value="TreeGrafter"/>
</dbReference>
<feature type="region of interest" description="Disordered" evidence="7">
    <location>
        <begin position="806"/>
        <end position="872"/>
    </location>
</feature>
<feature type="compositionally biased region" description="Basic residues" evidence="7">
    <location>
        <begin position="808"/>
        <end position="818"/>
    </location>
</feature>
<evidence type="ECO:0000256" key="2">
    <source>
        <dbReference type="ARBA" id="ARBA00008398"/>
    </source>
</evidence>
<dbReference type="InterPro" id="IPR036390">
    <property type="entry name" value="WH_DNA-bd_sf"/>
</dbReference>
<dbReference type="InterPro" id="IPR050311">
    <property type="entry name" value="ORC1/CDC6"/>
</dbReference>
<dbReference type="Proteomes" id="UP001175271">
    <property type="component" value="Unassembled WGS sequence"/>
</dbReference>
<feature type="region of interest" description="Disordered" evidence="7">
    <location>
        <begin position="657"/>
        <end position="747"/>
    </location>
</feature>
<feature type="domain" description="AAA+ ATPase" evidence="8">
    <location>
        <begin position="1038"/>
        <end position="1190"/>
    </location>
</feature>
<gene>
    <name evidence="9" type="ORF">QR680_008975</name>
</gene>
<dbReference type="InterPro" id="IPR003593">
    <property type="entry name" value="AAA+_ATPase"/>
</dbReference>
<dbReference type="GO" id="GO:0005524">
    <property type="term" value="F:ATP binding"/>
    <property type="evidence" value="ECO:0007669"/>
    <property type="project" value="InterPro"/>
</dbReference>
<accession>A0AA39IIN2</accession>
<organism evidence="9 10">
    <name type="scientific">Steinernema hermaphroditum</name>
    <dbReference type="NCBI Taxonomy" id="289476"/>
    <lineage>
        <taxon>Eukaryota</taxon>
        <taxon>Metazoa</taxon>
        <taxon>Ecdysozoa</taxon>
        <taxon>Nematoda</taxon>
        <taxon>Chromadorea</taxon>
        <taxon>Rhabditida</taxon>
        <taxon>Tylenchina</taxon>
        <taxon>Panagrolaimomorpha</taxon>
        <taxon>Strongyloidoidea</taxon>
        <taxon>Steinernematidae</taxon>
        <taxon>Steinernema</taxon>
    </lineage>
</organism>
<keyword evidence="3" id="KW-0235">DNA replication</keyword>
<reference evidence="9" key="1">
    <citation type="submission" date="2023-06" db="EMBL/GenBank/DDBJ databases">
        <title>Genomic analysis of the entomopathogenic nematode Steinernema hermaphroditum.</title>
        <authorList>
            <person name="Schwarz E.M."/>
            <person name="Heppert J.K."/>
            <person name="Baniya A."/>
            <person name="Schwartz H.T."/>
            <person name="Tan C.-H."/>
            <person name="Antoshechkin I."/>
            <person name="Sternberg P.W."/>
            <person name="Goodrich-Blair H."/>
            <person name="Dillman A.R."/>
        </authorList>
    </citation>
    <scope>NUCLEOTIDE SEQUENCE</scope>
    <source>
        <strain evidence="9">PS9179</strain>
        <tissue evidence="9">Whole animal</tissue>
    </source>
</reference>
<evidence type="ECO:0000259" key="8">
    <source>
        <dbReference type="SMART" id="SM00382"/>
    </source>
</evidence>
<dbReference type="SUPFAM" id="SSF46785">
    <property type="entry name" value="Winged helix' DNA-binding domain"/>
    <property type="match status" value="1"/>
</dbReference>
<dbReference type="InterPro" id="IPR003959">
    <property type="entry name" value="ATPase_AAA_core"/>
</dbReference>
<evidence type="ECO:0000256" key="4">
    <source>
        <dbReference type="ARBA" id="ARBA00022723"/>
    </source>
</evidence>
<dbReference type="Gene3D" id="3.40.50.300">
    <property type="entry name" value="P-loop containing nucleotide triphosphate hydrolases"/>
    <property type="match status" value="1"/>
</dbReference>
<protein>
    <recommendedName>
        <fullName evidence="8">AAA+ ATPase domain-containing protein</fullName>
    </recommendedName>
</protein>
<dbReference type="Pfam" id="PF17872">
    <property type="entry name" value="AAA_lid_10"/>
    <property type="match status" value="1"/>
</dbReference>
<feature type="region of interest" description="Disordered" evidence="7">
    <location>
        <begin position="66"/>
        <end position="141"/>
    </location>
</feature>
<dbReference type="Pfam" id="PF00004">
    <property type="entry name" value="AAA"/>
    <property type="match status" value="1"/>
</dbReference>
<evidence type="ECO:0000256" key="3">
    <source>
        <dbReference type="ARBA" id="ARBA00022705"/>
    </source>
</evidence>
<dbReference type="Gene3D" id="1.10.8.60">
    <property type="match status" value="1"/>
</dbReference>
<feature type="region of interest" description="Disordered" evidence="7">
    <location>
        <begin position="206"/>
        <end position="274"/>
    </location>
</feature>
<feature type="compositionally biased region" description="Acidic residues" evidence="7">
    <location>
        <begin position="926"/>
        <end position="945"/>
    </location>
</feature>
<dbReference type="GO" id="GO:0006270">
    <property type="term" value="P:DNA replication initiation"/>
    <property type="evidence" value="ECO:0007669"/>
    <property type="project" value="TreeGrafter"/>
</dbReference>
<keyword evidence="6" id="KW-0539">Nucleus</keyword>
<keyword evidence="5" id="KW-0238">DNA-binding</keyword>
<dbReference type="EMBL" id="JAUCMV010000001">
    <property type="protein sequence ID" value="KAK0425003.1"/>
    <property type="molecule type" value="Genomic_DNA"/>
</dbReference>
<evidence type="ECO:0000313" key="10">
    <source>
        <dbReference type="Proteomes" id="UP001175271"/>
    </source>
</evidence>
<feature type="compositionally biased region" description="Polar residues" evidence="7">
    <location>
        <begin position="666"/>
        <end position="677"/>
    </location>
</feature>
<sequence>MKRVKSKSLVSSGTKALNISPKTISETTLDKHSSPGSTSDSDHKFVKGKIRSAYKKKKNALAIAAASKLKKTPRKSGVVTPAATPGSVKRPVGRPPKSGKKKESLRMHLFDTSPQMAEPKKRDRELDAEDSENMEAKRVRLEETTENRKVFGERNIENSLRGADSETVRPDTPNFMDVTIETTLAGGNPEVLMVVQDSNHNEVLATTDPIPATPVTGMARTQEQRTPGSILKRREGDVFSPKTNSSRRVHFDWNGEEEEQRASPSTPLMRRPSRARQSLIASLDALDAKCAAKTIDELAEKPEEVVTDGDFKHIYPKLVSCSKPAASICKELMEPSASYAARTYFAAKKIKTVGDLARLSKRDISKMPFVVPKVATLKERLDLIMKGEMQLIQKDIPPQSQSLLLTEAAEKSSSQEFDQNIAEVSDEVIVLSDTELSSQDSEVIVSDDPSETTELVKCVASDHHQSLPMSAEAPSREPLTEEMVEETPVGEEEEDEMPVIEEDHLKEVVNAELMEEADMEEHEDQLEPGPIEAPPAPHHGGEWPEAEPARTAPEAKAEEIAEVSFQKSVYAGIQLVGPVWTQSFEAIRDLYRSGPFIVDGVSEFVAAARESMPKQASASLGQMSYEELVNVRRVTRDAFFAVANLVDDEFQKYERKLPSPAEMGRTQAQQETESVSDVNVRVLRSRSKSRAPLGEASALRKPPPGVRRSSRLTRQNSIKSPVKVQQRTPMKRRSSDKENGTPIPARSTCVQPLKCMYLDMDAEEEEQQDLSLSPPQAKTLPANVEETPKTKAMMNQLQAIELNSVKKTPTRTRARPKAAKTLESTMKDMKLSSGKKLSKEEVDRPSTSTRSARRSLFNPNDIKKERGAREEGALSLTVRLKKRSSKCWGIPGPDSPFGVTRKPTRVGGARKSTRVQRDDSFTIQSSEEDSSDEEPLAEIDESDHEDDCIADCHRSIKKTPKKMLRSKATSRVRNVSKDLGVSPKKKLKTETKKLKPNTLAWVRSQLCAAVVPDRLPCREDEYRHIETFFKNATVSNGQSQSMYISGVPGTGKTATVLQVARMLRDNPKFPKFNFVRVNAMELADPKNFFLAVYTQLFPDRAKKRIALGTARRKLNDMFLYKDANRLPVVLLVDELDLLCTKRQDIIYDLFNWSAVAESRVNVIAIANTLDLPERALTLRITSRIGFNRLTFQPYEFAQISSILQDRLQGAKCISKDALQLASRKVASISGDLRKALDIVKRAVEIAIELGSASLELKHVQSAIEEAKFAYRSELVAALSSHEKTIVEALLELTISTRNDEIDFELILRRYRDISRNKGVAPLSATAAYACALRLCNCGLLKTDNNGNLGWLYRTMRLVMSPEDLRCCFNLQKDSS</sequence>
<dbReference type="GO" id="GO:0005664">
    <property type="term" value="C:nuclear origin of replication recognition complex"/>
    <property type="evidence" value="ECO:0007669"/>
    <property type="project" value="TreeGrafter"/>
</dbReference>
<dbReference type="CDD" id="cd14267">
    <property type="entry name" value="Rif1_CTD_C-II_like"/>
    <property type="match status" value="1"/>
</dbReference>
<feature type="region of interest" description="Disordered" evidence="7">
    <location>
        <begin position="885"/>
        <end position="945"/>
    </location>
</feature>
<evidence type="ECO:0000313" key="9">
    <source>
        <dbReference type="EMBL" id="KAK0425003.1"/>
    </source>
</evidence>
<comment type="subcellular location">
    <subcellularLocation>
        <location evidence="1">Nucleus</location>
    </subcellularLocation>
</comment>
<dbReference type="GO" id="GO:0033314">
    <property type="term" value="P:mitotic DNA replication checkpoint signaling"/>
    <property type="evidence" value="ECO:0007669"/>
    <property type="project" value="TreeGrafter"/>
</dbReference>
<feature type="region of interest" description="Disordered" evidence="7">
    <location>
        <begin position="1"/>
        <end position="45"/>
    </location>
</feature>
<evidence type="ECO:0000256" key="7">
    <source>
        <dbReference type="SAM" id="MobiDB-lite"/>
    </source>
</evidence>
<dbReference type="InterPro" id="IPR015163">
    <property type="entry name" value="Cdc6_C"/>
</dbReference>
<dbReference type="GO" id="GO:0016887">
    <property type="term" value="F:ATP hydrolysis activity"/>
    <property type="evidence" value="ECO:0007669"/>
    <property type="project" value="InterPro"/>
</dbReference>